<dbReference type="Gene3D" id="3.10.450.50">
    <property type="match status" value="1"/>
</dbReference>
<dbReference type="InterPro" id="IPR032710">
    <property type="entry name" value="NTF2-like_dom_sf"/>
</dbReference>
<proteinExistence type="predicted"/>
<dbReference type="NCBIfam" id="TIGR02246">
    <property type="entry name" value="SgcJ/EcaC family oxidoreductase"/>
    <property type="match status" value="1"/>
</dbReference>
<protein>
    <submittedName>
        <fullName evidence="2">SnoaL-like domain protein</fullName>
    </submittedName>
</protein>
<keyword evidence="3" id="KW-1185">Reference proteome</keyword>
<name>A0A5C6AC41_9BACT</name>
<sequence>MSPSTSDPQADEAEIRRLIAAWSRALESKDVDGLVADYAPEAVLFDAIPPYRTDGPEAIRRLWENCLPYFPAEYRSEHRDLVVHVDGDIAVAFGLHHFAPTPADHPSGQTWMRVTIGYRRIEGRWRVVHEHVSIPFNPMTNEAWYVRDPDKRDVPDYGCVPSTDSGAPS</sequence>
<evidence type="ECO:0000259" key="1">
    <source>
        <dbReference type="Pfam" id="PF13474"/>
    </source>
</evidence>
<gene>
    <name evidence="2" type="ORF">Pla108_27630</name>
</gene>
<dbReference type="InterPro" id="IPR011944">
    <property type="entry name" value="Steroid_delta5-4_isomerase"/>
</dbReference>
<dbReference type="SUPFAM" id="SSF54427">
    <property type="entry name" value="NTF2-like"/>
    <property type="match status" value="1"/>
</dbReference>
<reference evidence="2 3" key="1">
    <citation type="submission" date="2019-02" db="EMBL/GenBank/DDBJ databases">
        <title>Deep-cultivation of Planctomycetes and their phenomic and genomic characterization uncovers novel biology.</title>
        <authorList>
            <person name="Wiegand S."/>
            <person name="Jogler M."/>
            <person name="Boedeker C."/>
            <person name="Pinto D."/>
            <person name="Vollmers J."/>
            <person name="Rivas-Marin E."/>
            <person name="Kohn T."/>
            <person name="Peeters S.H."/>
            <person name="Heuer A."/>
            <person name="Rast P."/>
            <person name="Oberbeckmann S."/>
            <person name="Bunk B."/>
            <person name="Jeske O."/>
            <person name="Meyerdierks A."/>
            <person name="Storesund J.E."/>
            <person name="Kallscheuer N."/>
            <person name="Luecker S."/>
            <person name="Lage O.M."/>
            <person name="Pohl T."/>
            <person name="Merkel B.J."/>
            <person name="Hornburger P."/>
            <person name="Mueller R.-W."/>
            <person name="Bruemmer F."/>
            <person name="Labrenz M."/>
            <person name="Spormann A.M."/>
            <person name="Op Den Camp H."/>
            <person name="Overmann J."/>
            <person name="Amann R."/>
            <person name="Jetten M.S.M."/>
            <person name="Mascher T."/>
            <person name="Medema M.H."/>
            <person name="Devos D.P."/>
            <person name="Kaster A.-K."/>
            <person name="Ovreas L."/>
            <person name="Rohde M."/>
            <person name="Galperin M.Y."/>
            <person name="Jogler C."/>
        </authorList>
    </citation>
    <scope>NUCLEOTIDE SEQUENCE [LARGE SCALE GENOMIC DNA]</scope>
    <source>
        <strain evidence="2 3">Pla108</strain>
    </source>
</reference>
<dbReference type="Pfam" id="PF13474">
    <property type="entry name" value="SnoaL_3"/>
    <property type="match status" value="1"/>
</dbReference>
<dbReference type="AlphaFoldDB" id="A0A5C6AC41"/>
<dbReference type="EMBL" id="SJPR01000003">
    <property type="protein sequence ID" value="TWT96986.1"/>
    <property type="molecule type" value="Genomic_DNA"/>
</dbReference>
<dbReference type="Proteomes" id="UP000317421">
    <property type="component" value="Unassembled WGS sequence"/>
</dbReference>
<feature type="domain" description="SnoaL-like" evidence="1">
    <location>
        <begin position="15"/>
        <end position="136"/>
    </location>
</feature>
<organism evidence="2 3">
    <name type="scientific">Botrimarina colliarenosi</name>
    <dbReference type="NCBI Taxonomy" id="2528001"/>
    <lineage>
        <taxon>Bacteria</taxon>
        <taxon>Pseudomonadati</taxon>
        <taxon>Planctomycetota</taxon>
        <taxon>Planctomycetia</taxon>
        <taxon>Pirellulales</taxon>
        <taxon>Lacipirellulaceae</taxon>
        <taxon>Botrimarina</taxon>
    </lineage>
</organism>
<comment type="caution">
    <text evidence="2">The sequence shown here is derived from an EMBL/GenBank/DDBJ whole genome shotgun (WGS) entry which is preliminary data.</text>
</comment>
<evidence type="ECO:0000313" key="3">
    <source>
        <dbReference type="Proteomes" id="UP000317421"/>
    </source>
</evidence>
<dbReference type="OrthoDB" id="9795306at2"/>
<dbReference type="RefSeq" id="WP_146445483.1">
    <property type="nucleotide sequence ID" value="NZ_SJPR01000003.1"/>
</dbReference>
<accession>A0A5C6AC41</accession>
<dbReference type="InterPro" id="IPR037401">
    <property type="entry name" value="SnoaL-like"/>
</dbReference>
<evidence type="ECO:0000313" key="2">
    <source>
        <dbReference type="EMBL" id="TWT96986.1"/>
    </source>
</evidence>